<dbReference type="RefSeq" id="WP_028094146.1">
    <property type="nucleotide sequence ID" value="NZ_BNAP01000017.1"/>
</dbReference>
<name>A0A8J3HAR5_9RHOB</name>
<evidence type="ECO:0000313" key="2">
    <source>
        <dbReference type="Proteomes" id="UP000611500"/>
    </source>
</evidence>
<sequence length="119" mass="12324">MKALGSLRLFGVLLVMVLTIATGALGFAHRLPSADQQALDAYVLAGGNPADICGGAGGNRDDHHCPACSLTGAVVPPDPVGLVHRAEYHYIAQIITPRENRAVRAVLDPALGLRAPPLA</sequence>
<dbReference type="AlphaFoldDB" id="A0A8J3HAR5"/>
<dbReference type="EMBL" id="BNAP01000017">
    <property type="protein sequence ID" value="GHG96534.1"/>
    <property type="molecule type" value="Genomic_DNA"/>
</dbReference>
<protein>
    <recommendedName>
        <fullName evidence="3">DUF2946 domain-containing protein</fullName>
    </recommendedName>
</protein>
<accession>A0A8J3HAR5</accession>
<organism evidence="1 2">
    <name type="scientific">Pseudodonghicola xiamenensis</name>
    <dbReference type="NCBI Taxonomy" id="337702"/>
    <lineage>
        <taxon>Bacteria</taxon>
        <taxon>Pseudomonadati</taxon>
        <taxon>Pseudomonadota</taxon>
        <taxon>Alphaproteobacteria</taxon>
        <taxon>Rhodobacterales</taxon>
        <taxon>Paracoccaceae</taxon>
        <taxon>Pseudodonghicola</taxon>
    </lineage>
</organism>
<proteinExistence type="predicted"/>
<reference evidence="1" key="2">
    <citation type="submission" date="2020-09" db="EMBL/GenBank/DDBJ databases">
        <authorList>
            <person name="Sun Q."/>
            <person name="Zhou Y."/>
        </authorList>
    </citation>
    <scope>NUCLEOTIDE SEQUENCE</scope>
    <source>
        <strain evidence="1">CGMCC 1.7081</strain>
    </source>
</reference>
<reference evidence="1" key="1">
    <citation type="journal article" date="2014" name="Int. J. Syst. Evol. Microbiol.">
        <title>Complete genome sequence of Corynebacterium casei LMG S-19264T (=DSM 44701T), isolated from a smear-ripened cheese.</title>
        <authorList>
            <consortium name="US DOE Joint Genome Institute (JGI-PGF)"/>
            <person name="Walter F."/>
            <person name="Albersmeier A."/>
            <person name="Kalinowski J."/>
            <person name="Ruckert C."/>
        </authorList>
    </citation>
    <scope>NUCLEOTIDE SEQUENCE</scope>
    <source>
        <strain evidence="1">CGMCC 1.7081</strain>
    </source>
</reference>
<gene>
    <name evidence="1" type="ORF">GCM10010961_30800</name>
</gene>
<evidence type="ECO:0008006" key="3">
    <source>
        <dbReference type="Google" id="ProtNLM"/>
    </source>
</evidence>
<keyword evidence="2" id="KW-1185">Reference proteome</keyword>
<dbReference type="Proteomes" id="UP000611500">
    <property type="component" value="Unassembled WGS sequence"/>
</dbReference>
<evidence type="ECO:0000313" key="1">
    <source>
        <dbReference type="EMBL" id="GHG96534.1"/>
    </source>
</evidence>
<comment type="caution">
    <text evidence="1">The sequence shown here is derived from an EMBL/GenBank/DDBJ whole genome shotgun (WGS) entry which is preliminary data.</text>
</comment>